<dbReference type="InterPro" id="IPR011989">
    <property type="entry name" value="ARM-like"/>
</dbReference>
<dbReference type="GO" id="GO:0012505">
    <property type="term" value="C:endomembrane system"/>
    <property type="evidence" value="ECO:0007669"/>
    <property type="project" value="UniProtKB-SubCell"/>
</dbReference>
<comment type="subcellular location">
    <subcellularLocation>
        <location evidence="1">Endomembrane system</location>
    </subcellularLocation>
</comment>
<dbReference type="InterPro" id="IPR002553">
    <property type="entry name" value="Clathrin/coatomer_adapt-like_N"/>
</dbReference>
<dbReference type="EMBL" id="CP151503">
    <property type="protein sequence ID" value="WZN60660.1"/>
    <property type="molecule type" value="Genomic_DNA"/>
</dbReference>
<feature type="compositionally biased region" description="Polar residues" evidence="7">
    <location>
        <begin position="725"/>
        <end position="734"/>
    </location>
</feature>
<keyword evidence="5 6" id="KW-0472">Membrane</keyword>
<evidence type="ECO:0000256" key="3">
    <source>
        <dbReference type="ARBA" id="ARBA00022448"/>
    </source>
</evidence>
<dbReference type="Gene3D" id="1.25.10.10">
    <property type="entry name" value="Leucine-rich Repeat Variant"/>
    <property type="match status" value="1"/>
</dbReference>
<dbReference type="AlphaFoldDB" id="A0AAX4P3I5"/>
<organism evidence="9 10">
    <name type="scientific">Chloropicon roscoffensis</name>
    <dbReference type="NCBI Taxonomy" id="1461544"/>
    <lineage>
        <taxon>Eukaryota</taxon>
        <taxon>Viridiplantae</taxon>
        <taxon>Chlorophyta</taxon>
        <taxon>Chloropicophyceae</taxon>
        <taxon>Chloropicales</taxon>
        <taxon>Chloropicaceae</taxon>
        <taxon>Chloropicon</taxon>
    </lineage>
</organism>
<evidence type="ECO:0000256" key="7">
    <source>
        <dbReference type="SAM" id="MobiDB-lite"/>
    </source>
</evidence>
<dbReference type="Pfam" id="PF01602">
    <property type="entry name" value="Adaptin_N"/>
    <property type="match status" value="1"/>
</dbReference>
<name>A0AAX4P3I5_9CHLO</name>
<dbReference type="InterPro" id="IPR026739">
    <property type="entry name" value="AP_beta"/>
</dbReference>
<evidence type="ECO:0000256" key="1">
    <source>
        <dbReference type="ARBA" id="ARBA00004308"/>
    </source>
</evidence>
<proteinExistence type="inferred from homology"/>
<keyword evidence="4 6" id="KW-0653">Protein transport</keyword>
<evidence type="ECO:0000313" key="9">
    <source>
        <dbReference type="EMBL" id="WZN60660.1"/>
    </source>
</evidence>
<dbReference type="InterPro" id="IPR016342">
    <property type="entry name" value="AP_complex_bsu_1_2_4"/>
</dbReference>
<dbReference type="GO" id="GO:0030276">
    <property type="term" value="F:clathrin binding"/>
    <property type="evidence" value="ECO:0007669"/>
    <property type="project" value="InterPro"/>
</dbReference>
<comment type="similarity">
    <text evidence="2 6">Belongs to the adaptor complexes large subunit family.</text>
</comment>
<comment type="subunit">
    <text evidence="6">Adaptor protein complexes are heterotetramers composed of two large adaptins (beta-type subunit and alpha-type or delta-type or epsilon-type or gamma-type subunit), a medium adaptin (mu-type subunit) and a small adaptin (sigma-type subunit).</text>
</comment>
<accession>A0AAX4P3I5</accession>
<dbReference type="GO" id="GO:0006886">
    <property type="term" value="P:intracellular protein transport"/>
    <property type="evidence" value="ECO:0007669"/>
    <property type="project" value="InterPro"/>
</dbReference>
<evidence type="ECO:0000256" key="6">
    <source>
        <dbReference type="PIRNR" id="PIRNR002291"/>
    </source>
</evidence>
<evidence type="ECO:0000256" key="2">
    <source>
        <dbReference type="ARBA" id="ARBA00006613"/>
    </source>
</evidence>
<evidence type="ECO:0000256" key="5">
    <source>
        <dbReference type="ARBA" id="ARBA00023136"/>
    </source>
</evidence>
<comment type="function">
    <text evidence="6">Subunit of clathrin-associated adaptor protein complex that plays a role in protein sorting in the late-Golgi/trans-Golgi network (TGN) and/or endosomes. The AP complexes mediate both the recruitment of clathrin to membranes and the recognition of sorting signals within the cytosolic tails of transmembrane cargo molecules.</text>
</comment>
<dbReference type="InterPro" id="IPR016024">
    <property type="entry name" value="ARM-type_fold"/>
</dbReference>
<reference evidence="9 10" key="1">
    <citation type="submission" date="2024-03" db="EMBL/GenBank/DDBJ databases">
        <title>Complete genome sequence of the green alga Chloropicon roscoffensis RCC1871.</title>
        <authorList>
            <person name="Lemieux C."/>
            <person name="Pombert J.-F."/>
            <person name="Otis C."/>
            <person name="Turmel M."/>
        </authorList>
    </citation>
    <scope>NUCLEOTIDE SEQUENCE [LARGE SCALE GENOMIC DNA]</scope>
    <source>
        <strain evidence="9 10">RCC1871</strain>
    </source>
</reference>
<keyword evidence="10" id="KW-1185">Reference proteome</keyword>
<evidence type="ECO:0000256" key="4">
    <source>
        <dbReference type="ARBA" id="ARBA00022927"/>
    </source>
</evidence>
<protein>
    <recommendedName>
        <fullName evidence="6">Beta-adaptin-like protein</fullName>
    </recommendedName>
</protein>
<dbReference type="GO" id="GO:0030117">
    <property type="term" value="C:membrane coat"/>
    <property type="evidence" value="ECO:0007669"/>
    <property type="project" value="InterPro"/>
</dbReference>
<dbReference type="PIRSF" id="PIRSF002291">
    <property type="entry name" value="AP_complex_beta"/>
    <property type="match status" value="1"/>
</dbReference>
<feature type="region of interest" description="Disordered" evidence="7">
    <location>
        <begin position="696"/>
        <end position="734"/>
    </location>
</feature>
<keyword evidence="3 6" id="KW-0813">Transport</keyword>
<evidence type="ECO:0000259" key="8">
    <source>
        <dbReference type="Pfam" id="PF01602"/>
    </source>
</evidence>
<dbReference type="Proteomes" id="UP001472866">
    <property type="component" value="Chromosome 03"/>
</dbReference>
<feature type="domain" description="Clathrin/coatomer adaptor adaptin-like N-terminal" evidence="8">
    <location>
        <begin position="11"/>
        <end position="531"/>
    </location>
</feature>
<gene>
    <name evidence="9" type="ORF">HKI87_03g21940</name>
</gene>
<dbReference type="GO" id="GO:0016192">
    <property type="term" value="P:vesicle-mediated transport"/>
    <property type="evidence" value="ECO:0007669"/>
    <property type="project" value="InterPro"/>
</dbReference>
<evidence type="ECO:0000313" key="10">
    <source>
        <dbReference type="Proteomes" id="UP001472866"/>
    </source>
</evidence>
<sequence>MAPTIDNEHKGELAELKTDLYDPKRTKKALKKMALHASLAGCGGVPNVSVLLPDVMHCLESNDVEMKKAAYLFFSALAATNGDAVTMAFNRIVRDVSDPNPLLRAIALRTLTSIRVENMAQGMVEPVRVGLHDADPFVRKTAALSVAKVFDLSPEVVESGNLLAEVTGLLDDANPHVIANAAAALNEVRQRAPFSVLEIKMPTATKILAALNECTQWNQVSLLDTLIAFTPSSERDAVTILERVVPRLNHSNASVVMSAIKLMLYHTSFLRSPEAKRSFAAKMAQPLCTLMSLPADVQWTCLRNLKIILQKYPNVLQTADVKTFFCKYNDPTFVKAEKIDIMIALATPENVHQILSELKEYCHDVDGEIARKAMQAVSVCAINFECCVDYCIKIVLGVIQDKVPLVLQEAVVAVQTVFRRYPDRYESIISEVCSSLEEVSEPGAKAAIIWIIGEYSDRIEAAEEILEIFFESYKDEESQVQLALLTALSKLYLNVESDTSVDMLQQLLAQTNESVDDPDVRERALFYWRLLAGDLDVAREVVLAPKPPIESGDIVEGMGEEVERILSKRIAFVSSVLFKRPSDFVTYKNLYACGKDFMDMGELETRTPVGAAEENGNGAHEVEEKAAAAAAAAAKTPEPPMVDLLGDLMSLEVSPAPPVSTHPQVPTEVPVFPSDFSSTPPLAATKDIFSSPVMQAFPDASFPAPSQGLAQGFDEPSPQAFAPKPSQSNNPFFD</sequence>
<dbReference type="PANTHER" id="PTHR11134">
    <property type="entry name" value="ADAPTOR COMPLEX SUBUNIT BETA FAMILY MEMBER"/>
    <property type="match status" value="1"/>
</dbReference>
<dbReference type="SUPFAM" id="SSF48371">
    <property type="entry name" value="ARM repeat"/>
    <property type="match status" value="1"/>
</dbReference>